<dbReference type="OrthoDB" id="9785420at2"/>
<evidence type="ECO:0000256" key="1">
    <source>
        <dbReference type="PIRSR" id="PIRSR015853-1"/>
    </source>
</evidence>
<dbReference type="Gene3D" id="3.30.1360.130">
    <property type="entry name" value="Dipeptide transport protein"/>
    <property type="match status" value="1"/>
</dbReference>
<keyword evidence="2" id="KW-0862">Zinc</keyword>
<evidence type="ECO:0000313" key="4">
    <source>
        <dbReference type="Proteomes" id="UP000194161"/>
    </source>
</evidence>
<reference evidence="3 4" key="1">
    <citation type="submission" date="2017-05" db="EMBL/GenBank/DDBJ databases">
        <title>Complete and WGS of Bordetella genogroups.</title>
        <authorList>
            <person name="Spilker T."/>
            <person name="LiPuma J."/>
        </authorList>
    </citation>
    <scope>NUCLEOTIDE SEQUENCE [LARGE SCALE GENOMIC DNA]</scope>
    <source>
        <strain evidence="3 4">AU7206</strain>
    </source>
</reference>
<dbReference type="SUPFAM" id="SSF63992">
    <property type="entry name" value="Dipeptide transport protein"/>
    <property type="match status" value="1"/>
</dbReference>
<gene>
    <name evidence="3" type="ORF">CAL15_16475</name>
</gene>
<accession>A0A1W6ZEM5</accession>
<dbReference type="InterPro" id="IPR027476">
    <property type="entry name" value="DppA_N"/>
</dbReference>
<proteinExistence type="predicted"/>
<keyword evidence="3" id="KW-0031">Aminopeptidase</keyword>
<dbReference type="EMBL" id="CP021111">
    <property type="protein sequence ID" value="ARP95833.1"/>
    <property type="molecule type" value="Genomic_DNA"/>
</dbReference>
<dbReference type="STRING" id="463040.CAL15_16475"/>
<keyword evidence="3" id="KW-0645">Protease</keyword>
<evidence type="ECO:0000313" key="3">
    <source>
        <dbReference type="EMBL" id="ARP95833.1"/>
    </source>
</evidence>
<dbReference type="InterPro" id="IPR036177">
    <property type="entry name" value="Peptidase_M55_sf"/>
</dbReference>
<sequence length="272" mass="28918">MKILISTDIEGVAGVFHAEQVRPGNGEYERARAWMTAEANAAVQGAYAGGATEVLVNDSHGGFRNLLPDQLDERARLVLGKPRYLGMMGGLEEPCDAVFMIGYHSRAQGRGVLAHTINSFAFARVFFNGMELGEAGLYGALAGELGVPVVLGTGDDVFIAETRSLFPGAHWVQTKVAHGQGSGITLSPAAARGAIAEAAQAAIRDIGRVAPFRIPGPIECRLQTQSSALADLFCTWPTLERVDGVTLRFTADSVQAAIRMLNSLAAMSFMLR</sequence>
<dbReference type="GO" id="GO:0046872">
    <property type="term" value="F:metal ion binding"/>
    <property type="evidence" value="ECO:0007669"/>
    <property type="project" value="UniProtKB-KW"/>
</dbReference>
<dbReference type="KEGG" id="bgm:CAL15_16475"/>
<dbReference type="RefSeq" id="WP_086079594.1">
    <property type="nucleotide sequence ID" value="NZ_CP021111.1"/>
</dbReference>
<feature type="binding site" evidence="2">
    <location>
        <position position="104"/>
    </location>
    <ligand>
        <name>Zn(2+)</name>
        <dbReference type="ChEBI" id="CHEBI:29105"/>
        <label>2</label>
    </ligand>
</feature>
<keyword evidence="3" id="KW-0378">Hydrolase</keyword>
<organism evidence="3 4">
    <name type="scientific">Bordetella genomosp. 13</name>
    <dbReference type="NCBI Taxonomy" id="463040"/>
    <lineage>
        <taxon>Bacteria</taxon>
        <taxon>Pseudomonadati</taxon>
        <taxon>Pseudomonadota</taxon>
        <taxon>Betaproteobacteria</taxon>
        <taxon>Burkholderiales</taxon>
        <taxon>Alcaligenaceae</taxon>
        <taxon>Bordetella</taxon>
    </lineage>
</organism>
<dbReference type="AlphaFoldDB" id="A0A1W6ZEM5"/>
<keyword evidence="2" id="KW-0479">Metal-binding</keyword>
<dbReference type="InterPro" id="IPR007035">
    <property type="entry name" value="Peptidase_M55"/>
</dbReference>
<dbReference type="CDD" id="cd08663">
    <property type="entry name" value="DAP_dppA_1"/>
    <property type="match status" value="1"/>
</dbReference>
<feature type="binding site" evidence="2">
    <location>
        <position position="8"/>
    </location>
    <ligand>
        <name>Zn(2+)</name>
        <dbReference type="ChEBI" id="CHEBI:29105"/>
        <label>1</label>
    </ligand>
</feature>
<keyword evidence="4" id="KW-1185">Reference proteome</keyword>
<dbReference type="Gene3D" id="3.40.50.10780">
    <property type="entry name" value="Dipeptide transport protein"/>
    <property type="match status" value="1"/>
</dbReference>
<feature type="binding site" evidence="2">
    <location>
        <position position="8"/>
    </location>
    <ligand>
        <name>Zn(2+)</name>
        <dbReference type="ChEBI" id="CHEBI:29105"/>
        <label>2</label>
    </ligand>
</feature>
<protein>
    <submittedName>
        <fullName evidence="3">Aminopeptidase</fullName>
    </submittedName>
</protein>
<dbReference type="Pfam" id="PF04951">
    <property type="entry name" value="Peptidase_M55"/>
    <property type="match status" value="1"/>
</dbReference>
<feature type="binding site" evidence="2">
    <location>
        <position position="60"/>
    </location>
    <ligand>
        <name>Zn(2+)</name>
        <dbReference type="ChEBI" id="CHEBI:29105"/>
        <label>2</label>
    </ligand>
</feature>
<evidence type="ECO:0000256" key="2">
    <source>
        <dbReference type="PIRSR" id="PIRSR015853-2"/>
    </source>
</evidence>
<feature type="binding site" evidence="2">
    <location>
        <position position="10"/>
    </location>
    <ligand>
        <name>Zn(2+)</name>
        <dbReference type="ChEBI" id="CHEBI:29105"/>
        <label>1</label>
    </ligand>
</feature>
<name>A0A1W6ZEM5_9BORD</name>
<feature type="binding site" evidence="2">
    <location>
        <position position="134"/>
    </location>
    <ligand>
        <name>Zn(2+)</name>
        <dbReference type="ChEBI" id="CHEBI:29105"/>
        <label>2</label>
    </ligand>
</feature>
<feature type="active site" description="Nucleophile" evidence="1">
    <location>
        <position position="115"/>
    </location>
</feature>
<dbReference type="PIRSF" id="PIRSF015853">
    <property type="entry name" value="Pep_DppA"/>
    <property type="match status" value="1"/>
</dbReference>
<dbReference type="GO" id="GO:0004177">
    <property type="term" value="F:aminopeptidase activity"/>
    <property type="evidence" value="ECO:0007669"/>
    <property type="project" value="UniProtKB-KW"/>
</dbReference>
<dbReference type="Proteomes" id="UP000194161">
    <property type="component" value="Chromosome"/>
</dbReference>